<feature type="chain" id="PRO_5019458130" evidence="1">
    <location>
        <begin position="23"/>
        <end position="116"/>
    </location>
</feature>
<dbReference type="OrthoDB" id="10011262at2759"/>
<dbReference type="Proteomes" id="UP000784294">
    <property type="component" value="Unassembled WGS sequence"/>
</dbReference>
<sequence>MFLPYLGVSVFVCMVVTKMVDQQTSKWKAVASLCTDVACACVCPHQQRFHQALSSTPLSPPPTTNVASPSIPLTSVALVSANNSGQKTEENTVDVVKDSEDLRPLTSLASFSKVDD</sequence>
<comment type="caution">
    <text evidence="2">The sequence shown here is derived from an EMBL/GenBank/DDBJ whole genome shotgun (WGS) entry which is preliminary data.</text>
</comment>
<evidence type="ECO:0000256" key="1">
    <source>
        <dbReference type="SAM" id="SignalP"/>
    </source>
</evidence>
<evidence type="ECO:0000313" key="3">
    <source>
        <dbReference type="Proteomes" id="UP000784294"/>
    </source>
</evidence>
<gene>
    <name evidence="2" type="ORF">PXEA_LOCUS14575</name>
</gene>
<reference evidence="2" key="1">
    <citation type="submission" date="2018-11" db="EMBL/GenBank/DDBJ databases">
        <authorList>
            <consortium name="Pathogen Informatics"/>
        </authorList>
    </citation>
    <scope>NUCLEOTIDE SEQUENCE</scope>
</reference>
<organism evidence="2 3">
    <name type="scientific">Protopolystoma xenopodis</name>
    <dbReference type="NCBI Taxonomy" id="117903"/>
    <lineage>
        <taxon>Eukaryota</taxon>
        <taxon>Metazoa</taxon>
        <taxon>Spiralia</taxon>
        <taxon>Lophotrochozoa</taxon>
        <taxon>Platyhelminthes</taxon>
        <taxon>Monogenea</taxon>
        <taxon>Polyopisthocotylea</taxon>
        <taxon>Polystomatidea</taxon>
        <taxon>Polystomatidae</taxon>
        <taxon>Protopolystoma</taxon>
    </lineage>
</organism>
<name>A0A448WVD8_9PLAT</name>
<accession>A0A448WVD8</accession>
<keyword evidence="3" id="KW-1185">Reference proteome</keyword>
<proteinExistence type="predicted"/>
<feature type="signal peptide" evidence="1">
    <location>
        <begin position="1"/>
        <end position="22"/>
    </location>
</feature>
<dbReference type="AlphaFoldDB" id="A0A448WVD8"/>
<evidence type="ECO:0000313" key="2">
    <source>
        <dbReference type="EMBL" id="VEL21135.1"/>
    </source>
</evidence>
<protein>
    <submittedName>
        <fullName evidence="2">Uncharacterized protein</fullName>
    </submittedName>
</protein>
<feature type="non-terminal residue" evidence="2">
    <location>
        <position position="116"/>
    </location>
</feature>
<keyword evidence="1" id="KW-0732">Signal</keyword>
<dbReference type="EMBL" id="CAAALY010049768">
    <property type="protein sequence ID" value="VEL21135.1"/>
    <property type="molecule type" value="Genomic_DNA"/>
</dbReference>